<name>A0A2A6C514_PRIPA</name>
<accession>A0A2A6C514</accession>
<dbReference type="EnsemblMetazoa" id="PPA34877.1">
    <property type="protein sequence ID" value="PPA34877.1"/>
    <property type="gene ID" value="WBGene00273246"/>
</dbReference>
<reference evidence="2" key="1">
    <citation type="journal article" date="2008" name="Nat. Genet.">
        <title>The Pristionchus pacificus genome provides a unique perspective on nematode lifestyle and parasitism.</title>
        <authorList>
            <person name="Dieterich C."/>
            <person name="Clifton S.W."/>
            <person name="Schuster L.N."/>
            <person name="Chinwalla A."/>
            <person name="Delehaunty K."/>
            <person name="Dinkelacker I."/>
            <person name="Fulton L."/>
            <person name="Fulton R."/>
            <person name="Godfrey J."/>
            <person name="Minx P."/>
            <person name="Mitreva M."/>
            <person name="Roeseler W."/>
            <person name="Tian H."/>
            <person name="Witte H."/>
            <person name="Yang S.P."/>
            <person name="Wilson R.K."/>
            <person name="Sommer R.J."/>
        </authorList>
    </citation>
    <scope>NUCLEOTIDE SEQUENCE [LARGE SCALE GENOMIC DNA]</scope>
    <source>
        <strain evidence="2">PS312</strain>
    </source>
</reference>
<protein>
    <submittedName>
        <fullName evidence="1">Uncharacterized protein</fullName>
    </submittedName>
</protein>
<keyword evidence="2" id="KW-1185">Reference proteome</keyword>
<sequence>YEAVCDRVGQWLAQPKNLNSLKQCDLGFSRVLMTMGILIFRIEPSLAPDDVTLSWDVRKRGKTDVDVTSPGANEGSIRKINNMPIIISTLEHPKSRCFRKLRFLSCAKLVQICPILRLTASYDQTSNAEVEKETGRFL</sequence>
<organism evidence="1 2">
    <name type="scientific">Pristionchus pacificus</name>
    <name type="common">Parasitic nematode worm</name>
    <dbReference type="NCBI Taxonomy" id="54126"/>
    <lineage>
        <taxon>Eukaryota</taxon>
        <taxon>Metazoa</taxon>
        <taxon>Ecdysozoa</taxon>
        <taxon>Nematoda</taxon>
        <taxon>Chromadorea</taxon>
        <taxon>Rhabditida</taxon>
        <taxon>Rhabditina</taxon>
        <taxon>Diplogasteromorpha</taxon>
        <taxon>Diplogasteroidea</taxon>
        <taxon>Neodiplogasteridae</taxon>
        <taxon>Pristionchus</taxon>
    </lineage>
</organism>
<proteinExistence type="predicted"/>
<dbReference type="Proteomes" id="UP000005239">
    <property type="component" value="Unassembled WGS sequence"/>
</dbReference>
<reference evidence="1" key="2">
    <citation type="submission" date="2022-06" db="UniProtKB">
        <authorList>
            <consortium name="EnsemblMetazoa"/>
        </authorList>
    </citation>
    <scope>IDENTIFICATION</scope>
    <source>
        <strain evidence="1">PS312</strain>
    </source>
</reference>
<evidence type="ECO:0000313" key="2">
    <source>
        <dbReference type="Proteomes" id="UP000005239"/>
    </source>
</evidence>
<dbReference type="AlphaFoldDB" id="A0A2A6C514"/>
<gene>
    <name evidence="1" type="primary">WBGene00273246</name>
</gene>
<accession>A0A8R1YQS0</accession>
<evidence type="ECO:0000313" key="1">
    <source>
        <dbReference type="EnsemblMetazoa" id="PPA34877.1"/>
    </source>
</evidence>